<evidence type="ECO:0000313" key="2">
    <source>
        <dbReference type="Proteomes" id="UP000799291"/>
    </source>
</evidence>
<evidence type="ECO:0000313" key="1">
    <source>
        <dbReference type="EMBL" id="KAF2676368.1"/>
    </source>
</evidence>
<sequence>MDKFLICEVQTKTDTEKVDCVLHWESTEHTSGETKQKLEKIVSLERLAHILYLKVVAEDGERPETYEYVSDTVMKGCLQEGEGAYAEDEDPPLGLRDKLDLALERRILDPYARILDFRHGENPKLTSLVCRRIGNRQSGVLIKAKKRKRYWSS</sequence>
<keyword evidence="2" id="KW-1185">Reference proteome</keyword>
<dbReference type="EMBL" id="MU005636">
    <property type="protein sequence ID" value="KAF2676368.1"/>
    <property type="molecule type" value="Genomic_DNA"/>
</dbReference>
<dbReference type="AlphaFoldDB" id="A0A6G1IE42"/>
<protein>
    <submittedName>
        <fullName evidence="1">Uncharacterized protein</fullName>
    </submittedName>
</protein>
<organism evidence="1 2">
    <name type="scientific">Lentithecium fluviatile CBS 122367</name>
    <dbReference type="NCBI Taxonomy" id="1168545"/>
    <lineage>
        <taxon>Eukaryota</taxon>
        <taxon>Fungi</taxon>
        <taxon>Dikarya</taxon>
        <taxon>Ascomycota</taxon>
        <taxon>Pezizomycotina</taxon>
        <taxon>Dothideomycetes</taxon>
        <taxon>Pleosporomycetidae</taxon>
        <taxon>Pleosporales</taxon>
        <taxon>Massarineae</taxon>
        <taxon>Lentitheciaceae</taxon>
        <taxon>Lentithecium</taxon>
    </lineage>
</organism>
<proteinExistence type="predicted"/>
<name>A0A6G1IE42_9PLEO</name>
<gene>
    <name evidence="1" type="ORF">K458DRAFT_397101</name>
</gene>
<accession>A0A6G1IE42</accession>
<dbReference type="Proteomes" id="UP000799291">
    <property type="component" value="Unassembled WGS sequence"/>
</dbReference>
<reference evidence="1" key="1">
    <citation type="journal article" date="2020" name="Stud. Mycol.">
        <title>101 Dothideomycetes genomes: a test case for predicting lifestyles and emergence of pathogens.</title>
        <authorList>
            <person name="Haridas S."/>
            <person name="Albert R."/>
            <person name="Binder M."/>
            <person name="Bloem J."/>
            <person name="Labutti K."/>
            <person name="Salamov A."/>
            <person name="Andreopoulos B."/>
            <person name="Baker S."/>
            <person name="Barry K."/>
            <person name="Bills G."/>
            <person name="Bluhm B."/>
            <person name="Cannon C."/>
            <person name="Castanera R."/>
            <person name="Culley D."/>
            <person name="Daum C."/>
            <person name="Ezra D."/>
            <person name="Gonzalez J."/>
            <person name="Henrissat B."/>
            <person name="Kuo A."/>
            <person name="Liang C."/>
            <person name="Lipzen A."/>
            <person name="Lutzoni F."/>
            <person name="Magnuson J."/>
            <person name="Mondo S."/>
            <person name="Nolan M."/>
            <person name="Ohm R."/>
            <person name="Pangilinan J."/>
            <person name="Park H.-J."/>
            <person name="Ramirez L."/>
            <person name="Alfaro M."/>
            <person name="Sun H."/>
            <person name="Tritt A."/>
            <person name="Yoshinaga Y."/>
            <person name="Zwiers L.-H."/>
            <person name="Turgeon B."/>
            <person name="Goodwin S."/>
            <person name="Spatafora J."/>
            <person name="Crous P."/>
            <person name="Grigoriev I."/>
        </authorList>
    </citation>
    <scope>NUCLEOTIDE SEQUENCE</scope>
    <source>
        <strain evidence="1">CBS 122367</strain>
    </source>
</reference>